<dbReference type="SUPFAM" id="SSF53756">
    <property type="entry name" value="UDP-Glycosyltransferase/glycogen phosphorylase"/>
    <property type="match status" value="1"/>
</dbReference>
<dbReference type="RefSeq" id="WP_420904990.1">
    <property type="nucleotide sequence ID" value="NZ_BAAFGK010000004.1"/>
</dbReference>
<gene>
    <name evidence="2" type="ORF">SIID45300_01614</name>
</gene>
<sequence length="425" mass="47847">MKRVLMIAFHYPPALASGTHRALSFTRDLPEFGWEPIVLTTRAQAHERIDPAQEEEIPPDIRVQRVFALDAGRHLAIRGRYARLTAWPDRWSSWYPGAVIQGLRLIFKHRPQVIWSTYPIPTTLLIARTLHRLTGIPWVADLRDPLVTGQHPTDPALKRTFANLERKTIQHCTRIAVTTPGLHRFLSTRYPEIPTEKWEIILNGYDERIFRRCDALSRPLLPNPEPLTLVHGGTLYTGGDERNPGAFLNVLAELRRLGAIGSPDENGPECIGLRIILRATAHDEIIQAMIRKRGLSDMVVTAPALPYFQAIQEMFQVDGLLLFQGEGFDHLIPAKLFEYLRARRPILALTGQHGDSARILRQAGLESITSLNDETALQAALVPFLEHLRAGTPQLPDPTVVAGFSRRLQAQKLATLFDQLLPASR</sequence>
<proteinExistence type="predicted"/>
<organism evidence="2 3">
    <name type="scientific">Candidatus Magnetaquiglobus chichijimensis</name>
    <dbReference type="NCBI Taxonomy" id="3141448"/>
    <lineage>
        <taxon>Bacteria</taxon>
        <taxon>Pseudomonadati</taxon>
        <taxon>Pseudomonadota</taxon>
        <taxon>Magnetococcia</taxon>
        <taxon>Magnetococcales</taxon>
        <taxon>Candidatus Magnetaquicoccaceae</taxon>
        <taxon>Candidatus Magnetaquiglobus</taxon>
    </lineage>
</organism>
<dbReference type="EMBL" id="BAAFGK010000004">
    <property type="protein sequence ID" value="GAB0057290.1"/>
    <property type="molecule type" value="Genomic_DNA"/>
</dbReference>
<name>A0ABQ0C9B6_9PROT</name>
<reference evidence="2 3" key="1">
    <citation type="submission" date="2024-09" db="EMBL/GenBank/DDBJ databases">
        <title>Draft genome sequence of Candidatus Magnetaquicoccaceae bacterium FCR-1.</title>
        <authorList>
            <person name="Shimoshige H."/>
            <person name="Shimamura S."/>
            <person name="Taoka A."/>
            <person name="Kobayashi H."/>
            <person name="Maekawa T."/>
        </authorList>
    </citation>
    <scope>NUCLEOTIDE SEQUENCE [LARGE SCALE GENOMIC DNA]</scope>
    <source>
        <strain evidence="2 3">FCR-1</strain>
    </source>
</reference>
<accession>A0ABQ0C9B6</accession>
<feature type="domain" description="Glycosyltransferase subfamily 4-like N-terminal" evidence="1">
    <location>
        <begin position="21"/>
        <end position="204"/>
    </location>
</feature>
<keyword evidence="3" id="KW-1185">Reference proteome</keyword>
<evidence type="ECO:0000259" key="1">
    <source>
        <dbReference type="Pfam" id="PF13579"/>
    </source>
</evidence>
<dbReference type="Proteomes" id="UP001628193">
    <property type="component" value="Unassembled WGS sequence"/>
</dbReference>
<dbReference type="Pfam" id="PF13579">
    <property type="entry name" value="Glyco_trans_4_4"/>
    <property type="match status" value="1"/>
</dbReference>
<dbReference type="Gene3D" id="3.40.50.2000">
    <property type="entry name" value="Glycogen Phosphorylase B"/>
    <property type="match status" value="1"/>
</dbReference>
<dbReference type="InterPro" id="IPR028098">
    <property type="entry name" value="Glyco_trans_4-like_N"/>
</dbReference>
<evidence type="ECO:0000313" key="2">
    <source>
        <dbReference type="EMBL" id="GAB0057290.1"/>
    </source>
</evidence>
<evidence type="ECO:0000313" key="3">
    <source>
        <dbReference type="Proteomes" id="UP001628193"/>
    </source>
</evidence>
<protein>
    <recommendedName>
        <fullName evidence="1">Glycosyltransferase subfamily 4-like N-terminal domain-containing protein</fullName>
    </recommendedName>
</protein>
<comment type="caution">
    <text evidence="2">The sequence shown here is derived from an EMBL/GenBank/DDBJ whole genome shotgun (WGS) entry which is preliminary data.</text>
</comment>